<gene>
    <name evidence="1" type="ORF">S01H4_57037</name>
</gene>
<evidence type="ECO:0000313" key="1">
    <source>
        <dbReference type="EMBL" id="GAH17443.1"/>
    </source>
</evidence>
<comment type="caution">
    <text evidence="1">The sequence shown here is derived from an EMBL/GenBank/DDBJ whole genome shotgun (WGS) entry which is preliminary data.</text>
</comment>
<name>X1F9J8_9ZZZZ</name>
<accession>X1F9J8</accession>
<feature type="non-terminal residue" evidence="1">
    <location>
        <position position="1"/>
    </location>
</feature>
<organism evidence="1">
    <name type="scientific">marine sediment metagenome</name>
    <dbReference type="NCBI Taxonomy" id="412755"/>
    <lineage>
        <taxon>unclassified sequences</taxon>
        <taxon>metagenomes</taxon>
        <taxon>ecological metagenomes</taxon>
    </lineage>
</organism>
<dbReference type="AlphaFoldDB" id="X1F9J8"/>
<reference evidence="1" key="1">
    <citation type="journal article" date="2014" name="Front. Microbiol.">
        <title>High frequency of phylogenetically diverse reductive dehalogenase-homologous genes in deep subseafloor sedimentary metagenomes.</title>
        <authorList>
            <person name="Kawai M."/>
            <person name="Futagami T."/>
            <person name="Toyoda A."/>
            <person name="Takaki Y."/>
            <person name="Nishi S."/>
            <person name="Hori S."/>
            <person name="Arai W."/>
            <person name="Tsubouchi T."/>
            <person name="Morono Y."/>
            <person name="Uchiyama I."/>
            <person name="Ito T."/>
            <person name="Fujiyama A."/>
            <person name="Inagaki F."/>
            <person name="Takami H."/>
        </authorList>
    </citation>
    <scope>NUCLEOTIDE SEQUENCE</scope>
    <source>
        <strain evidence="1">Expedition CK06-06</strain>
    </source>
</reference>
<protein>
    <submittedName>
        <fullName evidence="1">Uncharacterized protein</fullName>
    </submittedName>
</protein>
<proteinExistence type="predicted"/>
<dbReference type="EMBL" id="BART01033129">
    <property type="protein sequence ID" value="GAH17443.1"/>
    <property type="molecule type" value="Genomic_DNA"/>
</dbReference>
<sequence>PIGVGSEIRPGKFLDRDVILMKKVLGLKETIAELSPPIEMRIGTYEFGKKCSEDEYFFLNRIKEAYEKIKDNHEFLLIEGRHQIQSLFTFKLDSITLSKVLDNSKDSLNHAVNITRGFTPDAP</sequence>